<sequence>MSDSIFSDTPSASSATPALHLPTPAQDLAAFLRGAPGLPAQVRKRDGRLVAFDAARITRSLARAGAATGEYDGAMAQRLTLRAVNHLTATIADTTPSVEQVQDVIEEMLLGSPFRRTARAFIVYRDQHKRLREITARQDVELIDGYLRQLDWQVRENSNMSYSLQGLNNYLAATVSQSYWLNAIYPPEIRAAHETGDFHLHDLNQLSVYCVGWDLSDLLQRGFGGVAGKIESRPPRHLRSALGQIVNFFYTLQGEAAGAQAFSSFDTLLAPFIRFDGLDFAQVKQALQEFIYNVNVPTRVGFQTPFTNITLDLVCPRHFAGQPVVHGGAWRPETYGDFQAEMNLFNRAFFEVMAEGDAKGRVMTFPIPTINLTPDFDWDNPNLAGLWEMTGRYGIPYFSNFINSDMKPEDARSMCCRLRIDNTQLERRGGGLFGAHPLTGSVGVVTINLPRLGWLATRENPAAPGADAPLAAREKTFREKLVRLMDMARDSLETKRKLLERLTDAGLYPYTKYYLGKRGGRYWGNHFSTIGLVGMNEACANLGLGGIITPEGRDFALRTLDFMRGRLIAYQTETGNHYNLEATPAEGTSYRLAKKDKETCPGILAANEEDLLQGAKPFYTNSSHLPVQATDDLFEALDHQDELQTRYTGGTVLHLFLGERIADPVATKLLVRRIAETYRMPYFSLTPTFSVCPEHGYIAGEHHTCPDCGRPSEVYSRVVGYLRPVQQWNEGKQAEFARRRVYKTPVVATLSPGQNVIPLAPDTMNVPSAIAAAK</sequence>
<dbReference type="Gene3D" id="3.20.70.20">
    <property type="match status" value="1"/>
</dbReference>
<accession>A0A178IKU1</accession>
<dbReference type="PROSITE" id="PS51161">
    <property type="entry name" value="ATP_CONE"/>
    <property type="match status" value="1"/>
</dbReference>
<proteinExistence type="predicted"/>
<dbReference type="PANTHER" id="PTHR21075">
    <property type="entry name" value="ANAEROBIC RIBONUCLEOSIDE-TRIPHOSPHATE REDUCTASE"/>
    <property type="match status" value="1"/>
</dbReference>
<reference evidence="6 7" key="1">
    <citation type="submission" date="2016-01" db="EMBL/GenBank/DDBJ databases">
        <title>High potential of lignocellulose degradation of a new Verrucomicrobia species.</title>
        <authorList>
            <person name="Wang Y."/>
            <person name="Shi Y."/>
            <person name="Qiu Z."/>
            <person name="Liu S."/>
            <person name="Yang H."/>
        </authorList>
    </citation>
    <scope>NUCLEOTIDE SEQUENCE [LARGE SCALE GENOMIC DNA]</scope>
    <source>
        <strain evidence="6 7">TSB47</strain>
    </source>
</reference>
<gene>
    <name evidence="6" type="ORF">AW736_10390</name>
</gene>
<dbReference type="InterPro" id="IPR005144">
    <property type="entry name" value="ATP-cone_dom"/>
</dbReference>
<dbReference type="Pfam" id="PF13597">
    <property type="entry name" value="NRDD"/>
    <property type="match status" value="1"/>
</dbReference>
<dbReference type="OrthoDB" id="9804622at2"/>
<dbReference type="GO" id="GO:0004748">
    <property type="term" value="F:ribonucleoside-diphosphate reductase activity, thioredoxin disulfide as acceptor"/>
    <property type="evidence" value="ECO:0007669"/>
    <property type="project" value="TreeGrafter"/>
</dbReference>
<dbReference type="GO" id="GO:0009265">
    <property type="term" value="P:2'-deoxyribonucleotide biosynthetic process"/>
    <property type="evidence" value="ECO:0007669"/>
    <property type="project" value="TreeGrafter"/>
</dbReference>
<evidence type="ECO:0000256" key="1">
    <source>
        <dbReference type="ARBA" id="ARBA00022741"/>
    </source>
</evidence>
<evidence type="ECO:0000256" key="4">
    <source>
        <dbReference type="SAM" id="MobiDB-lite"/>
    </source>
</evidence>
<dbReference type="AlphaFoldDB" id="A0A178IKU1"/>
<evidence type="ECO:0000259" key="5">
    <source>
        <dbReference type="PROSITE" id="PS51161"/>
    </source>
</evidence>
<evidence type="ECO:0000313" key="6">
    <source>
        <dbReference type="EMBL" id="OAM89736.1"/>
    </source>
</evidence>
<organism evidence="6 7">
    <name type="scientific">Termitidicoccus mucosus</name>
    <dbReference type="NCBI Taxonomy" id="1184151"/>
    <lineage>
        <taxon>Bacteria</taxon>
        <taxon>Pseudomonadati</taxon>
        <taxon>Verrucomicrobiota</taxon>
        <taxon>Opitutia</taxon>
        <taxon>Opitutales</taxon>
        <taxon>Opitutaceae</taxon>
        <taxon>Termitidicoccus</taxon>
    </lineage>
</organism>
<dbReference type="NCBIfam" id="NF006126">
    <property type="entry name" value="PRK08270.1"/>
    <property type="match status" value="1"/>
</dbReference>
<keyword evidence="7" id="KW-1185">Reference proteome</keyword>
<evidence type="ECO:0000256" key="2">
    <source>
        <dbReference type="ARBA" id="ARBA00022840"/>
    </source>
</evidence>
<dbReference type="GO" id="GO:0006260">
    <property type="term" value="P:DNA replication"/>
    <property type="evidence" value="ECO:0007669"/>
    <property type="project" value="InterPro"/>
</dbReference>
<dbReference type="GO" id="GO:0008998">
    <property type="term" value="F:ribonucleoside-triphosphate reductase (thioredoxin) activity"/>
    <property type="evidence" value="ECO:0007669"/>
    <property type="project" value="InterPro"/>
</dbReference>
<feature type="domain" description="ATP-cone" evidence="5">
    <location>
        <begin position="40"/>
        <end position="132"/>
    </location>
</feature>
<dbReference type="GO" id="GO:0031250">
    <property type="term" value="C:anaerobic ribonucleoside-triphosphate reductase complex"/>
    <property type="evidence" value="ECO:0007669"/>
    <property type="project" value="TreeGrafter"/>
</dbReference>
<dbReference type="RefSeq" id="WP_068770201.1">
    <property type="nucleotide sequence ID" value="NZ_CP109796.1"/>
</dbReference>
<protein>
    <submittedName>
        <fullName evidence="6">Anaerobic ribonucleoside triphosphate reductase</fullName>
    </submittedName>
</protein>
<dbReference type="PANTHER" id="PTHR21075:SF0">
    <property type="entry name" value="ANAEROBIC RIBONUCLEOSIDE-TRIPHOSPHATE REDUCTASE"/>
    <property type="match status" value="1"/>
</dbReference>
<dbReference type="STRING" id="1184151.AW736_10390"/>
<dbReference type="GO" id="GO:0005524">
    <property type="term" value="F:ATP binding"/>
    <property type="evidence" value="ECO:0007669"/>
    <property type="project" value="UniProtKB-UniRule"/>
</dbReference>
<keyword evidence="1 3" id="KW-0547">Nucleotide-binding</keyword>
<evidence type="ECO:0000256" key="3">
    <source>
        <dbReference type="PROSITE-ProRule" id="PRU00492"/>
    </source>
</evidence>
<dbReference type="EMBL" id="LRRQ01000076">
    <property type="protein sequence ID" value="OAM89736.1"/>
    <property type="molecule type" value="Genomic_DNA"/>
</dbReference>
<dbReference type="NCBIfam" id="TIGR02487">
    <property type="entry name" value="NrdD"/>
    <property type="match status" value="1"/>
</dbReference>
<dbReference type="SUPFAM" id="SSF51998">
    <property type="entry name" value="PFL-like glycyl radical enzymes"/>
    <property type="match status" value="1"/>
</dbReference>
<dbReference type="Proteomes" id="UP000078486">
    <property type="component" value="Unassembled WGS sequence"/>
</dbReference>
<feature type="compositionally biased region" description="Low complexity" evidence="4">
    <location>
        <begin position="9"/>
        <end position="18"/>
    </location>
</feature>
<evidence type="ECO:0000313" key="7">
    <source>
        <dbReference type="Proteomes" id="UP000078486"/>
    </source>
</evidence>
<comment type="caution">
    <text evidence="6">The sequence shown here is derived from an EMBL/GenBank/DDBJ whole genome shotgun (WGS) entry which is preliminary data.</text>
</comment>
<feature type="region of interest" description="Disordered" evidence="4">
    <location>
        <begin position="1"/>
        <end position="20"/>
    </location>
</feature>
<dbReference type="Pfam" id="PF03477">
    <property type="entry name" value="ATP-cone"/>
    <property type="match status" value="1"/>
</dbReference>
<keyword evidence="2 3" id="KW-0067">ATP-binding</keyword>
<dbReference type="InterPro" id="IPR012833">
    <property type="entry name" value="NrdD"/>
</dbReference>
<name>A0A178IKU1_9BACT</name>
<dbReference type="CDD" id="cd01675">
    <property type="entry name" value="RNR_III"/>
    <property type="match status" value="1"/>
</dbReference>